<dbReference type="PANTHER" id="PTHR45709:SF2">
    <property type="entry name" value="LARGE SUBUNIT GTPASE 1 HOMOLOG"/>
    <property type="match status" value="1"/>
</dbReference>
<feature type="region of interest" description="Disordered" evidence="5">
    <location>
        <begin position="36"/>
        <end position="59"/>
    </location>
</feature>
<dbReference type="InterPro" id="IPR043358">
    <property type="entry name" value="GNL1-like"/>
</dbReference>
<feature type="region of interest" description="Disordered" evidence="5">
    <location>
        <begin position="89"/>
        <end position="128"/>
    </location>
</feature>
<keyword evidence="3" id="KW-0378">Hydrolase</keyword>
<evidence type="ECO:0000313" key="6">
    <source>
        <dbReference type="Proteomes" id="UP000694941"/>
    </source>
</evidence>
<protein>
    <submittedName>
        <fullName evidence="7">Large subunit GTPase 1 homolog</fullName>
    </submittedName>
</protein>
<organism evidence="6 7">
    <name type="scientific">Limulus polyphemus</name>
    <name type="common">Atlantic horseshoe crab</name>
    <dbReference type="NCBI Taxonomy" id="6850"/>
    <lineage>
        <taxon>Eukaryota</taxon>
        <taxon>Metazoa</taxon>
        <taxon>Ecdysozoa</taxon>
        <taxon>Arthropoda</taxon>
        <taxon>Chelicerata</taxon>
        <taxon>Merostomata</taxon>
        <taxon>Xiphosura</taxon>
        <taxon>Limulidae</taxon>
        <taxon>Limulus</taxon>
    </lineage>
</organism>
<evidence type="ECO:0000256" key="5">
    <source>
        <dbReference type="SAM" id="MobiDB-lite"/>
    </source>
</evidence>
<keyword evidence="6" id="KW-1185">Reference proteome</keyword>
<evidence type="ECO:0000256" key="1">
    <source>
        <dbReference type="ARBA" id="ARBA00022490"/>
    </source>
</evidence>
<feature type="compositionally biased region" description="Basic residues" evidence="5">
    <location>
        <begin position="106"/>
        <end position="121"/>
    </location>
</feature>
<evidence type="ECO:0000256" key="2">
    <source>
        <dbReference type="ARBA" id="ARBA00022741"/>
    </source>
</evidence>
<dbReference type="RefSeq" id="XP_022235201.1">
    <property type="nucleotide sequence ID" value="XM_022379493.1"/>
</dbReference>
<accession>A0ABM1RUZ6</accession>
<keyword evidence="1" id="KW-0963">Cytoplasm</keyword>
<dbReference type="GeneID" id="106475364"/>
<keyword evidence="4" id="KW-0342">GTP-binding</keyword>
<name>A0ABM1RUZ6_LIMPO</name>
<proteinExistence type="predicted"/>
<evidence type="ECO:0000313" key="7">
    <source>
        <dbReference type="RefSeq" id="XP_022235201.1"/>
    </source>
</evidence>
<reference evidence="7" key="1">
    <citation type="submission" date="2025-08" db="UniProtKB">
        <authorList>
            <consortium name="RefSeq"/>
        </authorList>
    </citation>
    <scope>IDENTIFICATION</scope>
    <source>
        <tissue evidence="7">Muscle</tissue>
    </source>
</reference>
<evidence type="ECO:0000256" key="3">
    <source>
        <dbReference type="ARBA" id="ARBA00022801"/>
    </source>
</evidence>
<keyword evidence="2" id="KW-0547">Nucleotide-binding</keyword>
<sequence>MRGFMGPRGLPDTARAARFILKDFVSGKLLYCNPPPGVERSDYQKFPPPQPRNTSREITPHQLRVMKSDRITSKEIDSEFFRKVSLQAHSKGVLSKAPPSSETQKPWKKHNNKNKKLKLRKVYADCDQ</sequence>
<gene>
    <name evidence="7" type="primary">LOC106475364</name>
</gene>
<dbReference type="Proteomes" id="UP000694941">
    <property type="component" value="Unplaced"/>
</dbReference>
<evidence type="ECO:0000256" key="4">
    <source>
        <dbReference type="ARBA" id="ARBA00023134"/>
    </source>
</evidence>
<dbReference type="PANTHER" id="PTHR45709">
    <property type="entry name" value="LARGE SUBUNIT GTPASE 1 HOMOLOG-RELATED"/>
    <property type="match status" value="1"/>
</dbReference>